<gene>
    <name evidence="2" type="primary">orf119b</name>
</gene>
<dbReference type="AlphaFoldDB" id="A0A1W6F7Q2"/>
<proteinExistence type="predicted"/>
<organism evidence="2">
    <name type="scientific">Hydrodictyon reticulatum</name>
    <name type="common">Water net</name>
    <name type="synonym">Conferva reticulatum</name>
    <dbReference type="NCBI Taxonomy" id="3107"/>
    <lineage>
        <taxon>Eukaryota</taxon>
        <taxon>Viridiplantae</taxon>
        <taxon>Chlorophyta</taxon>
        <taxon>core chlorophytes</taxon>
        <taxon>Chlorophyceae</taxon>
        <taxon>CS clade</taxon>
        <taxon>Sphaeropleales</taxon>
        <taxon>Hydrodictyaceae</taxon>
        <taxon>Hydrodictyon</taxon>
    </lineage>
</organism>
<dbReference type="EMBL" id="KY114065">
    <property type="protein sequence ID" value="ARK36686.1"/>
    <property type="molecule type" value="Genomic_DNA"/>
</dbReference>
<reference evidence="2" key="1">
    <citation type="journal article" date="2017" name="PeerJ">
        <title>lastomes of the green algae Hydrodictyon reticulatum and Pediastrum duplex (Sphaeropleales, Chlorophyceae).</title>
        <authorList>
            <person name="McManus H.A."/>
            <person name="Sanchez D."/>
            <person name="Karol K.G."/>
        </authorList>
    </citation>
    <scope>NUCLEOTIDE SEQUENCE</scope>
</reference>
<evidence type="ECO:0000256" key="1">
    <source>
        <dbReference type="SAM" id="MobiDB-lite"/>
    </source>
</evidence>
<dbReference type="GeneID" id="32880356"/>
<feature type="compositionally biased region" description="Basic and acidic residues" evidence="1">
    <location>
        <begin position="66"/>
        <end position="78"/>
    </location>
</feature>
<protein>
    <submittedName>
        <fullName evidence="2">Uncharacterized protein</fullName>
    </submittedName>
</protein>
<feature type="region of interest" description="Disordered" evidence="1">
    <location>
        <begin position="39"/>
        <end position="93"/>
    </location>
</feature>
<name>A0A1W6F7Q2_HYDRE</name>
<geneLocation type="chloroplast" evidence="2"/>
<keyword evidence="2" id="KW-0934">Plastid</keyword>
<sequence length="119" mass="13293">MLPLTASLPVALLFCFSFLALPFFALPLWRRLCRSEGIGSAEAKASAPPKRRHRLRRSEGIGGAEVEAKKGRAKKEQLQSEGAAAKRRSSCKAKERLQIELVEKQPRYQESGGQRTHYT</sequence>
<dbReference type="RefSeq" id="YP_009364214.1">
    <property type="nucleotide sequence ID" value="NC_034655.1"/>
</dbReference>
<keyword evidence="2" id="KW-0150">Chloroplast</keyword>
<evidence type="ECO:0000313" key="2">
    <source>
        <dbReference type="EMBL" id="ARK36686.1"/>
    </source>
</evidence>
<accession>A0A1W6F7Q2</accession>